<reference evidence="2" key="1">
    <citation type="journal article" date="2020" name="Stud. Mycol.">
        <title>101 Dothideomycetes genomes: a test case for predicting lifestyles and emergence of pathogens.</title>
        <authorList>
            <person name="Haridas S."/>
            <person name="Albert R."/>
            <person name="Binder M."/>
            <person name="Bloem J."/>
            <person name="Labutti K."/>
            <person name="Salamov A."/>
            <person name="Andreopoulos B."/>
            <person name="Baker S."/>
            <person name="Barry K."/>
            <person name="Bills G."/>
            <person name="Bluhm B."/>
            <person name="Cannon C."/>
            <person name="Castanera R."/>
            <person name="Culley D."/>
            <person name="Daum C."/>
            <person name="Ezra D."/>
            <person name="Gonzalez J."/>
            <person name="Henrissat B."/>
            <person name="Kuo A."/>
            <person name="Liang C."/>
            <person name="Lipzen A."/>
            <person name="Lutzoni F."/>
            <person name="Magnuson J."/>
            <person name="Mondo S."/>
            <person name="Nolan M."/>
            <person name="Ohm R."/>
            <person name="Pangilinan J."/>
            <person name="Park H.-J."/>
            <person name="Ramirez L."/>
            <person name="Alfaro M."/>
            <person name="Sun H."/>
            <person name="Tritt A."/>
            <person name="Yoshinaga Y."/>
            <person name="Zwiers L.-H."/>
            <person name="Turgeon B."/>
            <person name="Goodwin S."/>
            <person name="Spatafora J."/>
            <person name="Crous P."/>
            <person name="Grigoriev I."/>
        </authorList>
    </citation>
    <scope>NUCLEOTIDE SEQUENCE</scope>
    <source>
        <strain evidence="2">CBS 125425</strain>
    </source>
</reference>
<sequence length="165" mass="18155">MSFTLSVCIATRSWSLRSLPTSTAKPASSQNQFITAQSWTLSIYPSLDRLRSSTLTSQASFPAKASAARGITSLLLTLTHGTVGFDFLSVRPMPRKHLTKVFNASQQAPSSSVLQATMVESTLHTAFKYIYDRKVSSMILFRRIIMSLTVLLSVSIALLPRWLGP</sequence>
<accession>A0A9P4QID2</accession>
<evidence type="ECO:0000256" key="1">
    <source>
        <dbReference type="SAM" id="Phobius"/>
    </source>
</evidence>
<keyword evidence="1" id="KW-0472">Membrane</keyword>
<dbReference type="EMBL" id="ML996385">
    <property type="protein sequence ID" value="KAF2726830.1"/>
    <property type="molecule type" value="Genomic_DNA"/>
</dbReference>
<evidence type="ECO:0000313" key="2">
    <source>
        <dbReference type="EMBL" id="KAF2726830.1"/>
    </source>
</evidence>
<dbReference type="AlphaFoldDB" id="A0A9P4QID2"/>
<proteinExistence type="predicted"/>
<comment type="caution">
    <text evidence="2">The sequence shown here is derived from an EMBL/GenBank/DDBJ whole genome shotgun (WGS) entry which is preliminary data.</text>
</comment>
<name>A0A9P4QID2_9PLEO</name>
<organism evidence="2 3">
    <name type="scientific">Polyplosphaeria fusca</name>
    <dbReference type="NCBI Taxonomy" id="682080"/>
    <lineage>
        <taxon>Eukaryota</taxon>
        <taxon>Fungi</taxon>
        <taxon>Dikarya</taxon>
        <taxon>Ascomycota</taxon>
        <taxon>Pezizomycotina</taxon>
        <taxon>Dothideomycetes</taxon>
        <taxon>Pleosporomycetidae</taxon>
        <taxon>Pleosporales</taxon>
        <taxon>Tetraplosphaeriaceae</taxon>
        <taxon>Polyplosphaeria</taxon>
    </lineage>
</organism>
<feature type="transmembrane region" description="Helical" evidence="1">
    <location>
        <begin position="144"/>
        <end position="163"/>
    </location>
</feature>
<keyword evidence="1" id="KW-1133">Transmembrane helix</keyword>
<protein>
    <submittedName>
        <fullName evidence="2">Uncharacterized protein</fullName>
    </submittedName>
</protein>
<keyword evidence="3" id="KW-1185">Reference proteome</keyword>
<evidence type="ECO:0000313" key="3">
    <source>
        <dbReference type="Proteomes" id="UP000799444"/>
    </source>
</evidence>
<keyword evidence="1" id="KW-0812">Transmembrane</keyword>
<dbReference type="Proteomes" id="UP000799444">
    <property type="component" value="Unassembled WGS sequence"/>
</dbReference>
<gene>
    <name evidence="2" type="ORF">EJ04DRAFT_597109</name>
</gene>